<evidence type="ECO:0000256" key="6">
    <source>
        <dbReference type="PIRSR" id="PIRSR601211-3"/>
    </source>
</evidence>
<dbReference type="GO" id="GO:0016042">
    <property type="term" value="P:lipid catabolic process"/>
    <property type="evidence" value="ECO:0007669"/>
    <property type="project" value="InterPro"/>
</dbReference>
<protein>
    <recommendedName>
        <fullName evidence="8">Phospholipase A2</fullName>
        <ecNumber evidence="8">3.1.1.4</ecNumber>
    </recommendedName>
</protein>
<accession>A0A9Q1C6X4</accession>
<feature type="binding site" evidence="5">
    <location>
        <position position="44"/>
    </location>
    <ligand>
        <name>Ca(2+)</name>
        <dbReference type="ChEBI" id="CHEBI:29108"/>
    </ligand>
</feature>
<comment type="catalytic activity">
    <reaction evidence="8">
        <text>a 1,2-diacyl-sn-glycero-3-phosphocholine + H2O = a 1-acyl-sn-glycero-3-phosphocholine + a fatty acid + H(+)</text>
        <dbReference type="Rhea" id="RHEA:15801"/>
        <dbReference type="ChEBI" id="CHEBI:15377"/>
        <dbReference type="ChEBI" id="CHEBI:15378"/>
        <dbReference type="ChEBI" id="CHEBI:28868"/>
        <dbReference type="ChEBI" id="CHEBI:57643"/>
        <dbReference type="ChEBI" id="CHEBI:58168"/>
        <dbReference type="EC" id="3.1.1.4"/>
    </reaction>
</comment>
<evidence type="ECO:0000256" key="3">
    <source>
        <dbReference type="ARBA" id="ARBA00023157"/>
    </source>
</evidence>
<dbReference type="InterPro" id="IPR033112">
    <property type="entry name" value="PLA2_Asp_AS"/>
</dbReference>
<dbReference type="InterPro" id="IPR033113">
    <property type="entry name" value="PLA2_histidine"/>
</dbReference>
<dbReference type="GO" id="GO:0050482">
    <property type="term" value="P:arachidonate secretion"/>
    <property type="evidence" value="ECO:0007669"/>
    <property type="project" value="InterPro"/>
</dbReference>
<keyword evidence="5 8" id="KW-0106">Calcium</keyword>
<dbReference type="PROSITE" id="PS00119">
    <property type="entry name" value="PA2_ASP"/>
    <property type="match status" value="1"/>
</dbReference>
<dbReference type="PROSITE" id="PS00118">
    <property type="entry name" value="PA2_HIS"/>
    <property type="match status" value="1"/>
</dbReference>
<dbReference type="GO" id="GO:0005543">
    <property type="term" value="F:phospholipid binding"/>
    <property type="evidence" value="ECO:0007669"/>
    <property type="project" value="TreeGrafter"/>
</dbReference>
<feature type="active site" evidence="4">
    <location>
        <position position="107"/>
    </location>
</feature>
<keyword evidence="5" id="KW-0479">Metal-binding</keyword>
<comment type="caution">
    <text evidence="10">The sequence shown here is derived from an EMBL/GenBank/DDBJ whole genome shotgun (WGS) entry which is preliminary data.</text>
</comment>
<proteinExistence type="inferred from homology"/>
<keyword evidence="8" id="KW-0443">Lipid metabolism</keyword>
<dbReference type="Pfam" id="PF00068">
    <property type="entry name" value="Phospholip_A2_1"/>
    <property type="match status" value="1"/>
</dbReference>
<dbReference type="PRINTS" id="PR00389">
    <property type="entry name" value="PHPHLIPASEA2"/>
</dbReference>
<dbReference type="GO" id="GO:0005509">
    <property type="term" value="F:calcium ion binding"/>
    <property type="evidence" value="ECO:0007669"/>
    <property type="project" value="InterPro"/>
</dbReference>
<dbReference type="AlphaFoldDB" id="A0A9Q1C6X4"/>
<sequence length="131" mass="14702">MISCLTDRGRIRSWADYDGYGCYCGLGGTGSPLDETDSCCQQHDSCYDNVMTSGMCPFESYVYVIPYEFSTSNCRTDFATVTCKIADEYRFLDSLYPECAAAMCKCDLQGAMCFASAYYDSEKKNYPQELC</sequence>
<organism evidence="10 11">
    <name type="scientific">Holothuria leucospilota</name>
    <name type="common">Black long sea cucumber</name>
    <name type="synonym">Mertensiothuria leucospilota</name>
    <dbReference type="NCBI Taxonomy" id="206669"/>
    <lineage>
        <taxon>Eukaryota</taxon>
        <taxon>Metazoa</taxon>
        <taxon>Echinodermata</taxon>
        <taxon>Eleutherozoa</taxon>
        <taxon>Echinozoa</taxon>
        <taxon>Holothuroidea</taxon>
        <taxon>Aspidochirotacea</taxon>
        <taxon>Aspidochirotida</taxon>
        <taxon>Holothuriidae</taxon>
        <taxon>Holothuria</taxon>
    </lineage>
</organism>
<dbReference type="SUPFAM" id="SSF48619">
    <property type="entry name" value="Phospholipase A2, PLA2"/>
    <property type="match status" value="1"/>
</dbReference>
<evidence type="ECO:0000256" key="4">
    <source>
        <dbReference type="PIRSR" id="PIRSR601211-1"/>
    </source>
</evidence>
<feature type="active site" evidence="4">
    <location>
        <position position="43"/>
    </location>
</feature>
<reference evidence="10" key="1">
    <citation type="submission" date="2021-10" db="EMBL/GenBank/DDBJ databases">
        <title>Tropical sea cucumber genome reveals ecological adaptation and Cuvierian tubules defense mechanism.</title>
        <authorList>
            <person name="Chen T."/>
        </authorList>
    </citation>
    <scope>NUCLEOTIDE SEQUENCE</scope>
    <source>
        <strain evidence="10">Nanhai2018</strain>
        <tissue evidence="10">Muscle</tissue>
    </source>
</reference>
<feature type="binding site" evidence="5">
    <location>
        <position position="27"/>
    </location>
    <ligand>
        <name>Ca(2+)</name>
        <dbReference type="ChEBI" id="CHEBI:29108"/>
    </ligand>
</feature>
<dbReference type="OrthoDB" id="5841574at2759"/>
<dbReference type="Gene3D" id="1.20.90.10">
    <property type="entry name" value="Phospholipase A2 domain"/>
    <property type="match status" value="1"/>
</dbReference>
<gene>
    <name evidence="10" type="ORF">HOLleu_17227</name>
</gene>
<feature type="disulfide bond" evidence="6">
    <location>
        <begin position="24"/>
        <end position="40"/>
    </location>
</feature>
<dbReference type="InterPro" id="IPR001211">
    <property type="entry name" value="PLA2"/>
</dbReference>
<dbReference type="GO" id="GO:0005576">
    <property type="term" value="C:extracellular region"/>
    <property type="evidence" value="ECO:0007669"/>
    <property type="project" value="UniProtKB-SubCell"/>
</dbReference>
<dbReference type="Proteomes" id="UP001152320">
    <property type="component" value="Chromosome 7"/>
</dbReference>
<feature type="binding site" evidence="5">
    <location>
        <position position="25"/>
    </location>
    <ligand>
        <name>Ca(2+)</name>
        <dbReference type="ChEBI" id="CHEBI:29108"/>
    </ligand>
</feature>
<evidence type="ECO:0000256" key="2">
    <source>
        <dbReference type="ARBA" id="ARBA00022525"/>
    </source>
</evidence>
<dbReference type="SMART" id="SM00085">
    <property type="entry name" value="PA2c"/>
    <property type="match status" value="1"/>
</dbReference>
<dbReference type="InterPro" id="IPR016090">
    <property type="entry name" value="PLA2-like_dom"/>
</dbReference>
<keyword evidence="3 6" id="KW-1015">Disulfide bond</keyword>
<feature type="disulfide bond" evidence="6">
    <location>
        <begin position="56"/>
        <end position="99"/>
    </location>
</feature>
<comment type="subcellular location">
    <subcellularLocation>
        <location evidence="1 8">Secreted</location>
    </subcellularLocation>
</comment>
<dbReference type="PANTHER" id="PTHR11716">
    <property type="entry name" value="PHOSPHOLIPASE A2 FAMILY MEMBER"/>
    <property type="match status" value="1"/>
</dbReference>
<keyword evidence="11" id="KW-1185">Reference proteome</keyword>
<evidence type="ECO:0000313" key="10">
    <source>
        <dbReference type="EMBL" id="KAJ8039487.1"/>
    </source>
</evidence>
<evidence type="ECO:0000313" key="11">
    <source>
        <dbReference type="Proteomes" id="UP001152320"/>
    </source>
</evidence>
<feature type="disulfide bond" evidence="6">
    <location>
        <begin position="46"/>
        <end position="106"/>
    </location>
</feature>
<feature type="disulfide bond" evidence="6">
    <location>
        <begin position="83"/>
        <end position="104"/>
    </location>
</feature>
<evidence type="ECO:0000259" key="9">
    <source>
        <dbReference type="SMART" id="SM00085"/>
    </source>
</evidence>
<evidence type="ECO:0000256" key="5">
    <source>
        <dbReference type="PIRSR" id="PIRSR601211-2"/>
    </source>
</evidence>
<dbReference type="GO" id="GO:0047498">
    <property type="term" value="F:calcium-dependent phospholipase A2 activity"/>
    <property type="evidence" value="ECO:0007669"/>
    <property type="project" value="TreeGrafter"/>
</dbReference>
<evidence type="ECO:0000256" key="7">
    <source>
        <dbReference type="RuleBase" id="RU003654"/>
    </source>
</evidence>
<keyword evidence="8" id="KW-0378">Hydrolase</keyword>
<dbReference type="GO" id="GO:0006644">
    <property type="term" value="P:phospholipid metabolic process"/>
    <property type="evidence" value="ECO:0007669"/>
    <property type="project" value="InterPro"/>
</dbReference>
<dbReference type="PANTHER" id="PTHR11716:SF100">
    <property type="entry name" value="PHOSPHOLIPASE A2"/>
    <property type="match status" value="1"/>
</dbReference>
<feature type="domain" description="Phospholipase A2-like central" evidence="9">
    <location>
        <begin position="1"/>
        <end position="131"/>
    </location>
</feature>
<comment type="cofactor">
    <cofactor evidence="5">
        <name>Ca(2+)</name>
        <dbReference type="ChEBI" id="CHEBI:29108"/>
    </cofactor>
    <text evidence="5">Binds 1 Ca(2+) ion per subunit.</text>
</comment>
<name>A0A9Q1C6X4_HOLLE</name>
<feature type="disulfide bond" evidence="6">
    <location>
        <begin position="39"/>
        <end position="113"/>
    </location>
</feature>
<dbReference type="InterPro" id="IPR036444">
    <property type="entry name" value="PLipase_A2_dom_sf"/>
</dbReference>
<feature type="binding site" evidence="5">
    <location>
        <position position="23"/>
    </location>
    <ligand>
        <name>Ca(2+)</name>
        <dbReference type="ChEBI" id="CHEBI:29108"/>
    </ligand>
</feature>
<dbReference type="EMBL" id="JAIZAY010000007">
    <property type="protein sequence ID" value="KAJ8039487.1"/>
    <property type="molecule type" value="Genomic_DNA"/>
</dbReference>
<dbReference type="EC" id="3.1.1.4" evidence="8"/>
<comment type="similarity">
    <text evidence="7">Belongs to the phospholipase A2 family.</text>
</comment>
<evidence type="ECO:0000256" key="1">
    <source>
        <dbReference type="ARBA" id="ARBA00004613"/>
    </source>
</evidence>
<evidence type="ECO:0000256" key="8">
    <source>
        <dbReference type="RuleBase" id="RU361236"/>
    </source>
</evidence>
<keyword evidence="2 8" id="KW-0964">Secreted</keyword>